<dbReference type="Pfam" id="PF14905">
    <property type="entry name" value="OMP_b-brl_3"/>
    <property type="match status" value="1"/>
</dbReference>
<feature type="chain" id="PRO_5047010994" evidence="2">
    <location>
        <begin position="20"/>
        <end position="985"/>
    </location>
</feature>
<dbReference type="SUPFAM" id="SSF56935">
    <property type="entry name" value="Porins"/>
    <property type="match status" value="1"/>
</dbReference>
<evidence type="ECO:0000259" key="3">
    <source>
        <dbReference type="Pfam" id="PF14905"/>
    </source>
</evidence>
<keyword evidence="4" id="KW-0176">Collagen</keyword>
<keyword evidence="2" id="KW-0732">Signal</keyword>
<dbReference type="InterPro" id="IPR008969">
    <property type="entry name" value="CarboxyPept-like_regulatory"/>
</dbReference>
<evidence type="ECO:0000256" key="1">
    <source>
        <dbReference type="SAM" id="MobiDB-lite"/>
    </source>
</evidence>
<dbReference type="RefSeq" id="WP_188810262.1">
    <property type="nucleotide sequence ID" value="NZ_BMHT01000001.1"/>
</dbReference>
<feature type="region of interest" description="Disordered" evidence="1">
    <location>
        <begin position="932"/>
        <end position="985"/>
    </location>
</feature>
<dbReference type="InterPro" id="IPR041700">
    <property type="entry name" value="OMP_b-brl_3"/>
</dbReference>
<accession>A0ABQ1THK1</accession>
<reference evidence="5" key="1">
    <citation type="journal article" date="2019" name="Int. J. Syst. Evol. Microbiol.">
        <title>The Global Catalogue of Microorganisms (GCM) 10K type strain sequencing project: providing services to taxonomists for standard genome sequencing and annotation.</title>
        <authorList>
            <consortium name="The Broad Institute Genomics Platform"/>
            <consortium name="The Broad Institute Genome Sequencing Center for Infectious Disease"/>
            <person name="Wu L."/>
            <person name="Ma J."/>
        </authorList>
    </citation>
    <scope>NUCLEOTIDE SEQUENCE [LARGE SCALE GENOMIC DNA]</scope>
    <source>
        <strain evidence="5">CGMCC 1.15197</strain>
    </source>
</reference>
<keyword evidence="5" id="KW-1185">Reference proteome</keyword>
<dbReference type="EMBL" id="BMHT01000001">
    <property type="protein sequence ID" value="GGE95765.1"/>
    <property type="molecule type" value="Genomic_DNA"/>
</dbReference>
<dbReference type="SUPFAM" id="SSF49464">
    <property type="entry name" value="Carboxypeptidase regulatory domain-like"/>
    <property type="match status" value="1"/>
</dbReference>
<organism evidence="4 5">
    <name type="scientific">Hymenobacter cavernae</name>
    <dbReference type="NCBI Taxonomy" id="2044852"/>
    <lineage>
        <taxon>Bacteria</taxon>
        <taxon>Pseudomonadati</taxon>
        <taxon>Bacteroidota</taxon>
        <taxon>Cytophagia</taxon>
        <taxon>Cytophagales</taxon>
        <taxon>Hymenobacteraceae</taxon>
        <taxon>Hymenobacter</taxon>
    </lineage>
</organism>
<feature type="domain" description="Outer membrane protein beta-barrel" evidence="3">
    <location>
        <begin position="450"/>
        <end position="926"/>
    </location>
</feature>
<feature type="compositionally biased region" description="Gly residues" evidence="1">
    <location>
        <begin position="960"/>
        <end position="985"/>
    </location>
</feature>
<gene>
    <name evidence="4" type="ORF">GCM10011383_03170</name>
</gene>
<comment type="caution">
    <text evidence="4">The sequence shown here is derived from an EMBL/GenBank/DDBJ whole genome shotgun (WGS) entry which is preliminary data.</text>
</comment>
<evidence type="ECO:0000256" key="2">
    <source>
        <dbReference type="SAM" id="SignalP"/>
    </source>
</evidence>
<dbReference type="Gene3D" id="2.60.40.1120">
    <property type="entry name" value="Carboxypeptidase-like, regulatory domain"/>
    <property type="match status" value="1"/>
</dbReference>
<dbReference type="Proteomes" id="UP000632273">
    <property type="component" value="Unassembled WGS sequence"/>
</dbReference>
<proteinExistence type="predicted"/>
<evidence type="ECO:0000313" key="4">
    <source>
        <dbReference type="EMBL" id="GGE95765.1"/>
    </source>
</evidence>
<feature type="signal peptide" evidence="2">
    <location>
        <begin position="1"/>
        <end position="19"/>
    </location>
</feature>
<dbReference type="Pfam" id="PF13620">
    <property type="entry name" value="CarboxypepD_reg"/>
    <property type="match status" value="1"/>
</dbReference>
<protein>
    <submittedName>
        <fullName evidence="4">Collagen-binding protein</fullName>
    </submittedName>
</protein>
<sequence>MRKLLTLFLLYWLSTAAIAQTLSITGRALDAKDQSPLIGANVLLVHLPDSVKRGVAADPSGNFSFTGLAAGRYNLSVSFLGYQTLSRPVVLTTQSVALGNLALQAGVTLKGVEVIGKTPAAVQKGDTAQYNANAFKTNPDANAQDLVTKMPGITTQGGKVQAQGEDVQRVLVDGKEFFGNDPDAVLKNIPAEIIDNIQVFDRQSDQARFSGFNDGNTQKTINIVTKKQYRKGQFGRFVAGAGGGQQTGAGSSFAERYQVSGNYNTFSGDRRISIVGQSNNINQQSFGTADLLGVTGNSRGAGGGGGNGGGISRTNAIGLNYSDLWGKKTQVTASYFFNQSNNTTNRLTDRIYATRGSNGEVPASEQQTFQQTSLADSRNTNHRFNLRLEHKIDSVNSLLFVPSFTVQQNSSSSKVDGITRVGDAERGNVTSTYGSKASSVSSSNQLLYRHRFGKPGRTISVDLNANYNTRNSDNNLYSFSRSLSTVTGTSRDTTLETTLDQLSRLDQTGWQLNSGISYTEPLSKQDLLQFNYNASYAPNDSDKKTYDFSELTGDYDNLNTGLSNVFKSNYLTQGLGASYRRQNKDYQVMLGVTGQKADLENKQHFPQEGTLNRTFYNFLPNAMLRYNFSQQRNLRFNYNGRTSAPGISQLQEVVNNSNPLQLTTGNPNLIQQYQHVMTLRYSTSKPEKSTSFFVGAFATFTDNYITNSTFVALRDTTININGGVVQLPLGGQLTRPVNLGQQYTLRTFAVYGMPIAIIKSNLNINGSLGYSRTPGINNELVNYSRSPNANLGVTISSNISPNLDFTVSSNGNVTYARNTVNTRLNTNYYTQNSSARLSWIVGPGISIQSDITHTYNQGIASAPSQQYFLWNASIGKKVFPNQRGEIKVYAFDLLKQNRSLQNNISTAYNETVRTNNLQQYFMAMFTFNLRKGNVPQENRGQDRERNSDNPNRGNWRRGSEGGGMSPGGSGGGAPGGGFGRPPGGN</sequence>
<name>A0ABQ1THK1_9BACT</name>
<evidence type="ECO:0000313" key="5">
    <source>
        <dbReference type="Proteomes" id="UP000632273"/>
    </source>
</evidence>